<evidence type="ECO:0000256" key="7">
    <source>
        <dbReference type="ARBA" id="ARBA00048558"/>
    </source>
</evidence>
<dbReference type="CDD" id="cd08646">
    <property type="entry name" value="FMT_core_Met-tRNA-FMT_N"/>
    <property type="match status" value="1"/>
</dbReference>
<feature type="domain" description="Formyl transferase N-terminal" evidence="9">
    <location>
        <begin position="16"/>
        <end position="171"/>
    </location>
</feature>
<reference evidence="11" key="1">
    <citation type="journal article" date="2014" name="Int. J. Syst. Evol. Microbiol.">
        <title>Complete genome sequence of Corynebacterium casei LMG S-19264T (=DSM 44701T), isolated from a smear-ripened cheese.</title>
        <authorList>
            <consortium name="US DOE Joint Genome Institute (JGI-PGF)"/>
            <person name="Walter F."/>
            <person name="Albersmeier A."/>
            <person name="Kalinowski J."/>
            <person name="Ruckert C."/>
        </authorList>
    </citation>
    <scope>NUCLEOTIDE SEQUENCE</scope>
    <source>
        <strain evidence="11">KCTC 12870</strain>
    </source>
</reference>
<comment type="caution">
    <text evidence="11">The sequence shown here is derived from an EMBL/GenBank/DDBJ whole genome shotgun (WGS) entry which is preliminary data.</text>
</comment>
<dbReference type="InterPro" id="IPR011034">
    <property type="entry name" value="Formyl_transferase-like_C_sf"/>
</dbReference>
<keyword evidence="5 8" id="KW-0808">Transferase</keyword>
<sequence length="326" mass="34843">MNLVFFGSDPISLPLLDWLRDTPPAGSRLVGVVSQPDRPKGRGKKLAPNEISAWALANNIELLRPEKPGTELEDWLRSHDIALALVMAYGHILKKSLLATPPLGFVNFHASLLPAYRGASPIETSVANGEAETGVSLMRIIPKMDAGAVCDAERVAIEHNDTGGSMREKLAVACVPLIERGLPALLEGRAEFTEQDAEAVTYCRKLVKADGALDFNAKADELAARINGLFPWPGGFCDYQGTRLKVKSAVAETGHGAPGEILAANVDGLTVACGEGAIRIYELQRPAGKMLSVGDFLRGFPLDSGTFLDGGELTKLVSKAPFPRHV</sequence>
<comment type="function">
    <text evidence="1 8">Attaches a formyl group to the free amino group of methionyl-tRNA(fMet). The formyl group appears to play a dual role in the initiator identity of N-formylmethionyl-tRNA by promoting its recognition by IF2 and preventing the misappropriation of this tRNA by the elongation apparatus.</text>
</comment>
<comment type="similarity">
    <text evidence="2 8">Belongs to the Fmt family.</text>
</comment>
<dbReference type="InterPro" id="IPR036477">
    <property type="entry name" value="Formyl_transf_N_sf"/>
</dbReference>
<dbReference type="InterPro" id="IPR002376">
    <property type="entry name" value="Formyl_transf_N"/>
</dbReference>
<accession>A0A8J3DI55</accession>
<keyword evidence="6 8" id="KW-0648">Protein biosynthesis</keyword>
<evidence type="ECO:0000256" key="6">
    <source>
        <dbReference type="ARBA" id="ARBA00022917"/>
    </source>
</evidence>
<dbReference type="InterPro" id="IPR041711">
    <property type="entry name" value="Met-tRNA-FMT_N"/>
</dbReference>
<reference evidence="11" key="2">
    <citation type="submission" date="2020-09" db="EMBL/GenBank/DDBJ databases">
        <authorList>
            <person name="Sun Q."/>
            <person name="Kim S."/>
        </authorList>
    </citation>
    <scope>NUCLEOTIDE SEQUENCE</scope>
    <source>
        <strain evidence="11">KCTC 12870</strain>
    </source>
</reference>
<evidence type="ECO:0000256" key="4">
    <source>
        <dbReference type="ARBA" id="ARBA00016014"/>
    </source>
</evidence>
<dbReference type="PANTHER" id="PTHR11138">
    <property type="entry name" value="METHIONYL-TRNA FORMYLTRANSFERASE"/>
    <property type="match status" value="1"/>
</dbReference>
<evidence type="ECO:0000313" key="12">
    <source>
        <dbReference type="Proteomes" id="UP000642829"/>
    </source>
</evidence>
<dbReference type="GO" id="GO:0004479">
    <property type="term" value="F:methionyl-tRNA formyltransferase activity"/>
    <property type="evidence" value="ECO:0007669"/>
    <property type="project" value="UniProtKB-UniRule"/>
</dbReference>
<dbReference type="Gene3D" id="3.10.25.10">
    <property type="entry name" value="Formyl transferase, C-terminal domain"/>
    <property type="match status" value="1"/>
</dbReference>
<dbReference type="AlphaFoldDB" id="A0A8J3DI55"/>
<gene>
    <name evidence="8 11" type="primary">fmt</name>
    <name evidence="11" type="ORF">GCM10007047_09240</name>
</gene>
<dbReference type="SUPFAM" id="SSF50486">
    <property type="entry name" value="FMT C-terminal domain-like"/>
    <property type="match status" value="1"/>
</dbReference>
<evidence type="ECO:0000256" key="1">
    <source>
        <dbReference type="ARBA" id="ARBA00002606"/>
    </source>
</evidence>
<dbReference type="EC" id="2.1.2.9" evidence="3 8"/>
<dbReference type="Pfam" id="PF02911">
    <property type="entry name" value="Formyl_trans_C"/>
    <property type="match status" value="1"/>
</dbReference>
<evidence type="ECO:0000259" key="9">
    <source>
        <dbReference type="Pfam" id="PF00551"/>
    </source>
</evidence>
<name>A0A8J3DI55_9BACT</name>
<dbReference type="SUPFAM" id="SSF53328">
    <property type="entry name" value="Formyltransferase"/>
    <property type="match status" value="1"/>
</dbReference>
<evidence type="ECO:0000256" key="8">
    <source>
        <dbReference type="HAMAP-Rule" id="MF_00182"/>
    </source>
</evidence>
<keyword evidence="12" id="KW-1185">Reference proteome</keyword>
<dbReference type="InterPro" id="IPR005793">
    <property type="entry name" value="Formyl_trans_C"/>
</dbReference>
<evidence type="ECO:0000256" key="3">
    <source>
        <dbReference type="ARBA" id="ARBA00012261"/>
    </source>
</evidence>
<feature type="binding site" evidence="8">
    <location>
        <begin position="111"/>
        <end position="114"/>
    </location>
    <ligand>
        <name>(6S)-5,6,7,8-tetrahydrofolate</name>
        <dbReference type="ChEBI" id="CHEBI:57453"/>
    </ligand>
</feature>
<dbReference type="InterPro" id="IPR037022">
    <property type="entry name" value="Formyl_trans_C_sf"/>
</dbReference>
<dbReference type="NCBIfam" id="TIGR00460">
    <property type="entry name" value="fmt"/>
    <property type="match status" value="1"/>
</dbReference>
<organism evidence="11 12">
    <name type="scientific">Cerasicoccus arenae</name>
    <dbReference type="NCBI Taxonomy" id="424488"/>
    <lineage>
        <taxon>Bacteria</taxon>
        <taxon>Pseudomonadati</taxon>
        <taxon>Verrucomicrobiota</taxon>
        <taxon>Opitutia</taxon>
        <taxon>Puniceicoccales</taxon>
        <taxon>Cerasicoccaceae</taxon>
        <taxon>Cerasicoccus</taxon>
    </lineage>
</organism>
<dbReference type="InterPro" id="IPR044135">
    <property type="entry name" value="Met-tRNA-FMT_C"/>
</dbReference>
<comment type="catalytic activity">
    <reaction evidence="7 8">
        <text>L-methionyl-tRNA(fMet) + (6R)-10-formyltetrahydrofolate = N-formyl-L-methionyl-tRNA(fMet) + (6S)-5,6,7,8-tetrahydrofolate + H(+)</text>
        <dbReference type="Rhea" id="RHEA:24380"/>
        <dbReference type="Rhea" id="RHEA-COMP:9952"/>
        <dbReference type="Rhea" id="RHEA-COMP:9953"/>
        <dbReference type="ChEBI" id="CHEBI:15378"/>
        <dbReference type="ChEBI" id="CHEBI:57453"/>
        <dbReference type="ChEBI" id="CHEBI:78530"/>
        <dbReference type="ChEBI" id="CHEBI:78844"/>
        <dbReference type="ChEBI" id="CHEBI:195366"/>
        <dbReference type="EC" id="2.1.2.9"/>
    </reaction>
</comment>
<dbReference type="Pfam" id="PF00551">
    <property type="entry name" value="Formyl_trans_N"/>
    <property type="match status" value="1"/>
</dbReference>
<dbReference type="InterPro" id="IPR005794">
    <property type="entry name" value="Fmt"/>
</dbReference>
<evidence type="ECO:0000256" key="5">
    <source>
        <dbReference type="ARBA" id="ARBA00022679"/>
    </source>
</evidence>
<dbReference type="Gene3D" id="3.40.50.170">
    <property type="entry name" value="Formyl transferase, N-terminal domain"/>
    <property type="match status" value="1"/>
</dbReference>
<evidence type="ECO:0000313" key="11">
    <source>
        <dbReference type="EMBL" id="GHB95576.1"/>
    </source>
</evidence>
<dbReference type="EMBL" id="BMXG01000004">
    <property type="protein sequence ID" value="GHB95576.1"/>
    <property type="molecule type" value="Genomic_DNA"/>
</dbReference>
<proteinExistence type="inferred from homology"/>
<dbReference type="CDD" id="cd08704">
    <property type="entry name" value="Met_tRNA_FMT_C"/>
    <property type="match status" value="1"/>
</dbReference>
<dbReference type="RefSeq" id="WP_189512339.1">
    <property type="nucleotide sequence ID" value="NZ_BMXG01000004.1"/>
</dbReference>
<evidence type="ECO:0000256" key="2">
    <source>
        <dbReference type="ARBA" id="ARBA00010699"/>
    </source>
</evidence>
<dbReference type="Proteomes" id="UP000642829">
    <property type="component" value="Unassembled WGS sequence"/>
</dbReference>
<dbReference type="PANTHER" id="PTHR11138:SF5">
    <property type="entry name" value="METHIONYL-TRNA FORMYLTRANSFERASE, MITOCHONDRIAL"/>
    <property type="match status" value="1"/>
</dbReference>
<dbReference type="GO" id="GO:0005829">
    <property type="term" value="C:cytosol"/>
    <property type="evidence" value="ECO:0007669"/>
    <property type="project" value="TreeGrafter"/>
</dbReference>
<dbReference type="HAMAP" id="MF_00182">
    <property type="entry name" value="Formyl_trans"/>
    <property type="match status" value="1"/>
</dbReference>
<evidence type="ECO:0000259" key="10">
    <source>
        <dbReference type="Pfam" id="PF02911"/>
    </source>
</evidence>
<feature type="domain" description="Formyl transferase C-terminal" evidence="10">
    <location>
        <begin position="205"/>
        <end position="300"/>
    </location>
</feature>
<protein>
    <recommendedName>
        <fullName evidence="4 8">Methionyl-tRNA formyltransferase</fullName>
        <ecNumber evidence="3 8">2.1.2.9</ecNumber>
    </recommendedName>
</protein>